<evidence type="ECO:0000256" key="5">
    <source>
        <dbReference type="ARBA" id="ARBA00022777"/>
    </source>
</evidence>
<evidence type="ECO:0000256" key="3">
    <source>
        <dbReference type="ARBA" id="ARBA00022679"/>
    </source>
</evidence>
<evidence type="ECO:0000256" key="6">
    <source>
        <dbReference type="ARBA" id="ARBA00022840"/>
    </source>
</evidence>
<keyword evidence="5 10" id="KW-0418">Kinase</keyword>
<accession>A0A9P5Z259</accession>
<evidence type="ECO:0000256" key="2">
    <source>
        <dbReference type="ARBA" id="ARBA00022553"/>
    </source>
</evidence>
<feature type="chain" id="PRO_5040249136" evidence="8">
    <location>
        <begin position="17"/>
        <end position="628"/>
    </location>
</feature>
<evidence type="ECO:0000313" key="10">
    <source>
        <dbReference type="EMBL" id="KAF9479338.1"/>
    </source>
</evidence>
<dbReference type="InterPro" id="IPR008271">
    <property type="entry name" value="Ser/Thr_kinase_AS"/>
</dbReference>
<dbReference type="EMBL" id="MU155215">
    <property type="protein sequence ID" value="KAF9479338.1"/>
    <property type="molecule type" value="Genomic_DNA"/>
</dbReference>
<dbReference type="GO" id="GO:0005524">
    <property type="term" value="F:ATP binding"/>
    <property type="evidence" value="ECO:0007669"/>
    <property type="project" value="UniProtKB-UniRule"/>
</dbReference>
<sequence length="628" mass="71668">MLYLNVLFHVAVLALSQSSTLVTFPVSFSYAPKAYDAFQLSSLDSVQHVLRDFTQKTFHRLALRVWRDDNGELANSTLDDALNCTWVSSKAVPWGIRMKYRGSRTTYHGDGPTPNRTVSYHRPTIDLATSLRLWKWLAVVGLCGAIALIGSPREFLPAIECIGRAWLGFSSDVEACALVIFGWVLGVSRDLFYLIDSSLCTISVQIVIICCYASTCIERFLEQQRIRLQKERNLASIQRKTEAPHPPTFLRPYGRHIRKPIFERGAQEKLTFLYLPEEERTRHMVNPRHFSRVKRVGTGAFGEVYQVENRITGNLLAMKMMSMAHTMQEDLAWEMRALLRLQGGVWYPRVLSTFMSEKHFYIFMPFYRRGDLHAFMELCGGCLPRASATFYLAELLVAIQGLHRRGIIHRDLKPENILLTNDGHLVIADFGVAHVFYAEEDGEDEDEDEFMENTFMEDEFPLWCALKRGGGDDFPLLTASVDNPDTTTGYSGTQIYSAPEVHRLEEYSYGVDYYAMAIIYHEMVTGDIPFQLLDPVPGSSEPLKILDLDHKGTHHQPLSMSDRKFLVKMLDEDPFARPSVKQMKGDLVFASIDWAKIEKREEPCPRLLARRKRVSIHDALERCLTSVG</sequence>
<dbReference type="InterPro" id="IPR011009">
    <property type="entry name" value="Kinase-like_dom_sf"/>
</dbReference>
<reference evidence="10" key="1">
    <citation type="submission" date="2020-11" db="EMBL/GenBank/DDBJ databases">
        <authorList>
            <consortium name="DOE Joint Genome Institute"/>
            <person name="Ahrendt S."/>
            <person name="Riley R."/>
            <person name="Andreopoulos W."/>
            <person name="Labutti K."/>
            <person name="Pangilinan J."/>
            <person name="Ruiz-Duenas F.J."/>
            <person name="Barrasa J.M."/>
            <person name="Sanchez-Garcia M."/>
            <person name="Camarero S."/>
            <person name="Miyauchi S."/>
            <person name="Serrano A."/>
            <person name="Linde D."/>
            <person name="Babiker R."/>
            <person name="Drula E."/>
            <person name="Ayuso-Fernandez I."/>
            <person name="Pacheco R."/>
            <person name="Padilla G."/>
            <person name="Ferreira P."/>
            <person name="Barriuso J."/>
            <person name="Kellner H."/>
            <person name="Castanera R."/>
            <person name="Alfaro M."/>
            <person name="Ramirez L."/>
            <person name="Pisabarro A.G."/>
            <person name="Kuo A."/>
            <person name="Tritt A."/>
            <person name="Lipzen A."/>
            <person name="He G."/>
            <person name="Yan M."/>
            <person name="Ng V."/>
            <person name="Cullen D."/>
            <person name="Martin F."/>
            <person name="Rosso M.-N."/>
            <person name="Henrissat B."/>
            <person name="Hibbett D."/>
            <person name="Martinez A.T."/>
            <person name="Grigoriev I.V."/>
        </authorList>
    </citation>
    <scope>NUCLEOTIDE SEQUENCE</scope>
    <source>
        <strain evidence="10">CIRM-BRFM 674</strain>
    </source>
</reference>
<dbReference type="SUPFAM" id="SSF56112">
    <property type="entry name" value="Protein kinase-like (PK-like)"/>
    <property type="match status" value="1"/>
</dbReference>
<dbReference type="InterPro" id="IPR017441">
    <property type="entry name" value="Protein_kinase_ATP_BS"/>
</dbReference>
<feature type="domain" description="Protein kinase" evidence="9">
    <location>
        <begin position="290"/>
        <end position="589"/>
    </location>
</feature>
<comment type="caution">
    <text evidence="10">The sequence shown here is derived from an EMBL/GenBank/DDBJ whole genome shotgun (WGS) entry which is preliminary data.</text>
</comment>
<keyword evidence="4 7" id="KW-0547">Nucleotide-binding</keyword>
<keyword evidence="11" id="KW-1185">Reference proteome</keyword>
<gene>
    <name evidence="10" type="ORF">BDN70DRAFT_932667</name>
</gene>
<dbReference type="PROSITE" id="PS00108">
    <property type="entry name" value="PROTEIN_KINASE_ST"/>
    <property type="match status" value="1"/>
</dbReference>
<keyword evidence="3" id="KW-0808">Transferase</keyword>
<protein>
    <submittedName>
        <fullName evidence="10">Kinase-like protein</fullName>
    </submittedName>
</protein>
<dbReference type="Gene3D" id="1.10.510.10">
    <property type="entry name" value="Transferase(Phosphotransferase) domain 1"/>
    <property type="match status" value="1"/>
</dbReference>
<dbReference type="OrthoDB" id="4062651at2759"/>
<proteinExistence type="predicted"/>
<organism evidence="10 11">
    <name type="scientific">Pholiota conissans</name>
    <dbReference type="NCBI Taxonomy" id="109636"/>
    <lineage>
        <taxon>Eukaryota</taxon>
        <taxon>Fungi</taxon>
        <taxon>Dikarya</taxon>
        <taxon>Basidiomycota</taxon>
        <taxon>Agaricomycotina</taxon>
        <taxon>Agaricomycetes</taxon>
        <taxon>Agaricomycetidae</taxon>
        <taxon>Agaricales</taxon>
        <taxon>Agaricineae</taxon>
        <taxon>Strophariaceae</taxon>
        <taxon>Pholiota</taxon>
    </lineage>
</organism>
<evidence type="ECO:0000256" key="8">
    <source>
        <dbReference type="SAM" id="SignalP"/>
    </source>
</evidence>
<dbReference type="GO" id="GO:0004674">
    <property type="term" value="F:protein serine/threonine kinase activity"/>
    <property type="evidence" value="ECO:0007669"/>
    <property type="project" value="UniProtKB-KW"/>
</dbReference>
<dbReference type="AlphaFoldDB" id="A0A9P5Z259"/>
<feature type="signal peptide" evidence="8">
    <location>
        <begin position="1"/>
        <end position="16"/>
    </location>
</feature>
<dbReference type="Gene3D" id="3.30.200.20">
    <property type="entry name" value="Phosphorylase Kinase, domain 1"/>
    <property type="match status" value="1"/>
</dbReference>
<keyword evidence="1" id="KW-0723">Serine/threonine-protein kinase</keyword>
<evidence type="ECO:0000256" key="1">
    <source>
        <dbReference type="ARBA" id="ARBA00022527"/>
    </source>
</evidence>
<dbReference type="SMART" id="SM00220">
    <property type="entry name" value="S_TKc"/>
    <property type="match status" value="1"/>
</dbReference>
<dbReference type="PANTHER" id="PTHR24351">
    <property type="entry name" value="RIBOSOMAL PROTEIN S6 KINASE"/>
    <property type="match status" value="1"/>
</dbReference>
<evidence type="ECO:0000259" key="9">
    <source>
        <dbReference type="PROSITE" id="PS50011"/>
    </source>
</evidence>
<keyword evidence="2" id="KW-0597">Phosphoprotein</keyword>
<name>A0A9P5Z259_9AGAR</name>
<dbReference type="InterPro" id="IPR000719">
    <property type="entry name" value="Prot_kinase_dom"/>
</dbReference>
<keyword evidence="8" id="KW-0732">Signal</keyword>
<dbReference type="Proteomes" id="UP000807469">
    <property type="component" value="Unassembled WGS sequence"/>
</dbReference>
<dbReference type="PROSITE" id="PS50011">
    <property type="entry name" value="PROTEIN_KINASE_DOM"/>
    <property type="match status" value="1"/>
</dbReference>
<evidence type="ECO:0000256" key="7">
    <source>
        <dbReference type="PROSITE-ProRule" id="PRU10141"/>
    </source>
</evidence>
<keyword evidence="6 7" id="KW-0067">ATP-binding</keyword>
<dbReference type="PROSITE" id="PS00107">
    <property type="entry name" value="PROTEIN_KINASE_ATP"/>
    <property type="match status" value="1"/>
</dbReference>
<evidence type="ECO:0000313" key="11">
    <source>
        <dbReference type="Proteomes" id="UP000807469"/>
    </source>
</evidence>
<evidence type="ECO:0000256" key="4">
    <source>
        <dbReference type="ARBA" id="ARBA00022741"/>
    </source>
</evidence>
<dbReference type="Pfam" id="PF00069">
    <property type="entry name" value="Pkinase"/>
    <property type="match status" value="2"/>
</dbReference>
<feature type="binding site" evidence="7">
    <location>
        <position position="319"/>
    </location>
    <ligand>
        <name>ATP</name>
        <dbReference type="ChEBI" id="CHEBI:30616"/>
    </ligand>
</feature>